<dbReference type="InterPro" id="IPR054058">
    <property type="entry name" value="HTH_67"/>
</dbReference>
<evidence type="ECO:0008006" key="3">
    <source>
        <dbReference type="Google" id="ProtNLM"/>
    </source>
</evidence>
<name>H8GC82_9PSEU</name>
<proteinExistence type="predicted"/>
<dbReference type="OrthoDB" id="157052at2"/>
<dbReference type="EMBL" id="CM001466">
    <property type="protein sequence ID" value="EHY87759.1"/>
    <property type="molecule type" value="Genomic_DNA"/>
</dbReference>
<gene>
    <name evidence="1" type="ORF">SacazDRAFT_00811</name>
</gene>
<sequence>MSSVGDEIAVATQDTQNSLDPLDEVAVRSRWLAAAVDPVAGQVFFAPECHAAYAELGFAPSMGPIPDPAAAAVWGSVSIPDPAAYFCSRGSSLGQVPGMVIASALGVFNPAVVVPAVEHGWSLTDAPSIRAARNAGALAQLERVLGPEPDGLSRATELLERATADLRAEGRPLFAGLRAQSAPDHPLGRLWLTAEMLREYRGDAHTAAWTAAGVDAVELGLLTELYSGMPPRSYWRSKGWDDADFDPGEERLHERGLVVDGELTEHGRALRERIESATDAQCRPIVDALGEDLWELVAILREWGARIRAEAGYPPSSPQDAIVQGLPEPPAT</sequence>
<reference evidence="1 2" key="1">
    <citation type="journal article" date="2012" name="Stand. Genomic Sci.">
        <title>Genome sequence of the soil bacterium Saccharomonospora azurea type strain (NA-128(T)).</title>
        <authorList>
            <person name="Klenk H.P."/>
            <person name="Held B."/>
            <person name="Lucas S."/>
            <person name="Lapidus A."/>
            <person name="Copeland A."/>
            <person name="Hammon N."/>
            <person name="Pitluck S."/>
            <person name="Goodwin L.A."/>
            <person name="Han C."/>
            <person name="Tapia R."/>
            <person name="Brambilla E.M."/>
            <person name="Potter G."/>
            <person name="Land M."/>
            <person name="Ivanova N."/>
            <person name="Rohde M."/>
            <person name="Goker M."/>
            <person name="Detter J.C."/>
            <person name="Kyrpides N.C."/>
            <person name="Woyke T."/>
        </authorList>
    </citation>
    <scope>NUCLEOTIDE SEQUENCE [LARGE SCALE GENOMIC DNA]</scope>
    <source>
        <strain evidence="1 2">NA-128</strain>
    </source>
</reference>
<dbReference type="RefSeq" id="WP_005438889.1">
    <property type="nucleotide sequence ID" value="NZ_CM001466.1"/>
</dbReference>
<dbReference type="Pfam" id="PF21863">
    <property type="entry name" value="HTH_67"/>
    <property type="match status" value="1"/>
</dbReference>
<protein>
    <recommendedName>
        <fullName evidence="3">SalK</fullName>
    </recommendedName>
</protein>
<accession>H8GC82</accession>
<evidence type="ECO:0000313" key="2">
    <source>
        <dbReference type="Proteomes" id="UP000004705"/>
    </source>
</evidence>
<keyword evidence="2" id="KW-1185">Reference proteome</keyword>
<dbReference type="NCBIfam" id="NF047719">
    <property type="entry name" value="SCO6745_fam_HTH"/>
    <property type="match status" value="1"/>
</dbReference>
<evidence type="ECO:0000313" key="1">
    <source>
        <dbReference type="EMBL" id="EHY87759.1"/>
    </source>
</evidence>
<dbReference type="Proteomes" id="UP000004705">
    <property type="component" value="Chromosome"/>
</dbReference>
<dbReference type="AlphaFoldDB" id="H8GC82"/>
<dbReference type="HOGENOM" id="CLU_061724_0_0_11"/>
<organism evidence="1 2">
    <name type="scientific">Saccharomonospora azurea NA-128</name>
    <dbReference type="NCBI Taxonomy" id="882081"/>
    <lineage>
        <taxon>Bacteria</taxon>
        <taxon>Bacillati</taxon>
        <taxon>Actinomycetota</taxon>
        <taxon>Actinomycetes</taxon>
        <taxon>Pseudonocardiales</taxon>
        <taxon>Pseudonocardiaceae</taxon>
        <taxon>Saccharomonospora</taxon>
    </lineage>
</organism>